<dbReference type="Proteomes" id="UP000007635">
    <property type="component" value="Chromosome IV"/>
</dbReference>
<dbReference type="eggNOG" id="ENOG502SXNJ">
    <property type="taxonomic scope" value="Eukaryota"/>
</dbReference>
<dbReference type="OMA" id="MFCISEA"/>
<keyword evidence="3" id="KW-1185">Reference proteome</keyword>
<keyword evidence="1" id="KW-0732">Signal</keyword>
<reference evidence="2 3" key="1">
    <citation type="journal article" date="2021" name="G3 (Bethesda)">
        <title>Improved contiguity of the threespine stickleback genome using long-read sequencing.</title>
        <authorList>
            <person name="Nath S."/>
            <person name="Shaw D.E."/>
            <person name="White M.A."/>
        </authorList>
    </citation>
    <scope>NUCLEOTIDE SEQUENCE [LARGE SCALE GENOMIC DNA]</scope>
    <source>
        <strain evidence="2 3">Lake Benthic</strain>
    </source>
</reference>
<evidence type="ECO:0000313" key="2">
    <source>
        <dbReference type="Ensembl" id="ENSGACP00000023844.2"/>
    </source>
</evidence>
<dbReference type="AlphaFoldDB" id="G3Q1U6"/>
<dbReference type="GeneTree" id="ENSGT00410000028337"/>
<accession>G3Q1U6</accession>
<dbReference type="InParanoid" id="G3Q1U6"/>
<organism evidence="2 3">
    <name type="scientific">Gasterosteus aculeatus aculeatus</name>
    <name type="common">three-spined stickleback</name>
    <dbReference type="NCBI Taxonomy" id="481459"/>
    <lineage>
        <taxon>Eukaryota</taxon>
        <taxon>Metazoa</taxon>
        <taxon>Chordata</taxon>
        <taxon>Craniata</taxon>
        <taxon>Vertebrata</taxon>
        <taxon>Euteleostomi</taxon>
        <taxon>Actinopterygii</taxon>
        <taxon>Neopterygii</taxon>
        <taxon>Teleostei</taxon>
        <taxon>Neoteleostei</taxon>
        <taxon>Acanthomorphata</taxon>
        <taxon>Eupercaria</taxon>
        <taxon>Perciformes</taxon>
        <taxon>Cottioidei</taxon>
        <taxon>Gasterosteales</taxon>
        <taxon>Gasterosteidae</taxon>
        <taxon>Gasterosteus</taxon>
    </lineage>
</organism>
<dbReference type="Ensembl" id="ENSGACT00000023891.2">
    <property type="protein sequence ID" value="ENSGACP00000023844.2"/>
    <property type="gene ID" value="ENSGACG00000018050.2"/>
</dbReference>
<reference evidence="2" key="2">
    <citation type="submission" date="2025-08" db="UniProtKB">
        <authorList>
            <consortium name="Ensembl"/>
        </authorList>
    </citation>
    <scope>IDENTIFICATION</scope>
</reference>
<evidence type="ECO:0000256" key="1">
    <source>
        <dbReference type="SAM" id="SignalP"/>
    </source>
</evidence>
<reference evidence="2" key="3">
    <citation type="submission" date="2025-09" db="UniProtKB">
        <authorList>
            <consortium name="Ensembl"/>
        </authorList>
    </citation>
    <scope>IDENTIFICATION</scope>
</reference>
<evidence type="ECO:0000313" key="3">
    <source>
        <dbReference type="Proteomes" id="UP000007635"/>
    </source>
</evidence>
<dbReference type="FunCoup" id="G3Q1U6">
    <property type="interactions" value="641"/>
</dbReference>
<sequence>MSGIMKVFLLLAVMFCISEAQHTSVNQCLCENVQRGIQRGTKMKDIQIQIYPPSVFCDRVEICQQQQRPSLLPEPRVDVGAKTHRYNYETGALYYDQTNRAQLNQQHGSHLSIYVLRSL</sequence>
<feature type="signal peptide" evidence="1">
    <location>
        <begin position="1"/>
        <end position="20"/>
    </location>
</feature>
<feature type="chain" id="PRO_5043915451" description="Chemokine interleukin-8-like domain-containing protein" evidence="1">
    <location>
        <begin position="21"/>
        <end position="119"/>
    </location>
</feature>
<evidence type="ECO:0008006" key="4">
    <source>
        <dbReference type="Google" id="ProtNLM"/>
    </source>
</evidence>
<dbReference type="STRING" id="69293.ENSGACP00000023844"/>
<protein>
    <recommendedName>
        <fullName evidence="4">Chemokine interleukin-8-like domain-containing protein</fullName>
    </recommendedName>
</protein>
<name>G3Q1U6_GASAC</name>
<proteinExistence type="predicted"/>
<dbReference type="Bgee" id="ENSGACG00000018050">
    <property type="expression patterns" value="Expressed in spleen and 13 other cell types or tissues"/>
</dbReference>